<dbReference type="Proteomes" id="UP000494165">
    <property type="component" value="Unassembled WGS sequence"/>
</dbReference>
<gene>
    <name evidence="1" type="ORF">CLODIP_2_CD13017</name>
</gene>
<dbReference type="SUPFAM" id="SSF52047">
    <property type="entry name" value="RNI-like"/>
    <property type="match status" value="1"/>
</dbReference>
<evidence type="ECO:0000313" key="1">
    <source>
        <dbReference type="EMBL" id="CAB3375046.1"/>
    </source>
</evidence>
<sequence>MSKGCKEMDKISQLEHVRLKAIHLEEFSSKFDKFPSVQSLVVNWNEWNDNSEDSKINKKKLKLLKKFKNLNELCLTNLASPEHLKVLLNNLGPQLELLDLTYNTDHKMKINLKEIQKTCPLLSTLEINVADVVEESQSMDSFRSLKKLQIIFDTNSSDKVCLSTLLSPPNLEMVHLSGFQVTRKELQETTSKIKGKAILTKIKKLGLFLNWKTSAEMKEALEKEGKRLVHAVLNMNMRQIDKKAVTFEFL</sequence>
<protein>
    <submittedName>
        <fullName evidence="1">Uncharacterized protein</fullName>
    </submittedName>
</protein>
<accession>A0A8S1D3S9</accession>
<dbReference type="AlphaFoldDB" id="A0A8S1D3S9"/>
<keyword evidence="2" id="KW-1185">Reference proteome</keyword>
<proteinExistence type="predicted"/>
<dbReference type="Gene3D" id="3.80.10.10">
    <property type="entry name" value="Ribonuclease Inhibitor"/>
    <property type="match status" value="1"/>
</dbReference>
<dbReference type="InterPro" id="IPR032675">
    <property type="entry name" value="LRR_dom_sf"/>
</dbReference>
<comment type="caution">
    <text evidence="1">The sequence shown here is derived from an EMBL/GenBank/DDBJ whole genome shotgun (WGS) entry which is preliminary data.</text>
</comment>
<name>A0A8S1D3S9_9INSE</name>
<dbReference type="EMBL" id="CADEPI010000107">
    <property type="protein sequence ID" value="CAB3375046.1"/>
    <property type="molecule type" value="Genomic_DNA"/>
</dbReference>
<evidence type="ECO:0000313" key="2">
    <source>
        <dbReference type="Proteomes" id="UP000494165"/>
    </source>
</evidence>
<organism evidence="1 2">
    <name type="scientific">Cloeon dipterum</name>
    <dbReference type="NCBI Taxonomy" id="197152"/>
    <lineage>
        <taxon>Eukaryota</taxon>
        <taxon>Metazoa</taxon>
        <taxon>Ecdysozoa</taxon>
        <taxon>Arthropoda</taxon>
        <taxon>Hexapoda</taxon>
        <taxon>Insecta</taxon>
        <taxon>Pterygota</taxon>
        <taxon>Palaeoptera</taxon>
        <taxon>Ephemeroptera</taxon>
        <taxon>Pisciforma</taxon>
        <taxon>Baetidae</taxon>
        <taxon>Cloeon</taxon>
    </lineage>
</organism>
<reference evidence="1 2" key="1">
    <citation type="submission" date="2020-04" db="EMBL/GenBank/DDBJ databases">
        <authorList>
            <person name="Alioto T."/>
            <person name="Alioto T."/>
            <person name="Gomez Garrido J."/>
        </authorList>
    </citation>
    <scope>NUCLEOTIDE SEQUENCE [LARGE SCALE GENOMIC DNA]</scope>
</reference>